<dbReference type="Proteomes" id="UP001218895">
    <property type="component" value="Chromosome"/>
</dbReference>
<accession>A0AAF0FU67</accession>
<evidence type="ECO:0000313" key="2">
    <source>
        <dbReference type="EMBL" id="WFN35990.1"/>
    </source>
</evidence>
<dbReference type="SFLD" id="SFLDS00029">
    <property type="entry name" value="Radical_SAM"/>
    <property type="match status" value="1"/>
</dbReference>
<dbReference type="SUPFAM" id="SSF81585">
    <property type="entry name" value="PsbU/PolX domain-like"/>
    <property type="match status" value="1"/>
</dbReference>
<evidence type="ECO:0000259" key="1">
    <source>
        <dbReference type="PROSITE" id="PS51918"/>
    </source>
</evidence>
<keyword evidence="3" id="KW-1185">Reference proteome</keyword>
<dbReference type="Gene3D" id="3.80.30.20">
    <property type="entry name" value="tm_1862 like domain"/>
    <property type="match status" value="1"/>
</dbReference>
<dbReference type="SMART" id="SM00729">
    <property type="entry name" value="Elp3"/>
    <property type="match status" value="1"/>
</dbReference>
<dbReference type="SUPFAM" id="SSF102114">
    <property type="entry name" value="Radical SAM enzymes"/>
    <property type="match status" value="1"/>
</dbReference>
<dbReference type="KEGG" id="manq:L1994_07445"/>
<reference evidence="2" key="1">
    <citation type="submission" date="2022-01" db="EMBL/GenBank/DDBJ databases">
        <title>Complete genome of Methanomicrobium antiquum DSM 21220.</title>
        <authorList>
            <person name="Chen S.-C."/>
            <person name="You Y.-T."/>
            <person name="Zhou Y.-Z."/>
            <person name="Lai M.-C."/>
        </authorList>
    </citation>
    <scope>NUCLEOTIDE SEQUENCE</scope>
    <source>
        <strain evidence="2">DSM 21220</strain>
    </source>
</reference>
<name>A0AAF0FU67_9EURY</name>
<proteinExistence type="predicted"/>
<dbReference type="SFLD" id="SFLDG01082">
    <property type="entry name" value="B12-binding_domain_containing"/>
    <property type="match status" value="1"/>
</dbReference>
<dbReference type="Gene3D" id="1.10.150.320">
    <property type="entry name" value="Photosystem II 12 kDa extrinsic protein"/>
    <property type="match status" value="1"/>
</dbReference>
<dbReference type="InterPro" id="IPR058240">
    <property type="entry name" value="rSAM_sf"/>
</dbReference>
<dbReference type="GO" id="GO:0051536">
    <property type="term" value="F:iron-sulfur cluster binding"/>
    <property type="evidence" value="ECO:0007669"/>
    <property type="project" value="InterPro"/>
</dbReference>
<feature type="domain" description="Radical SAM core" evidence="1">
    <location>
        <begin position="173"/>
        <end position="443"/>
    </location>
</feature>
<sequence length="549" mass="60176">MTSEAFILDGYIDEPACFGVSPYISPYVRYCAGVCIENGFSVTYSTIDELRKNPSLICEIEKKDLFIFISGVTVPGKYLGGTPASANEIFGIGSSLKNPVKCLGGPVVFGSSSGGGKTAQKENYSCYDYVLSGEISSALNSVLKGGRPFGDFRYSLIDKRSVLGASVIRQHPKFPYVICELETARGCSRAVKGGCSFCTEFLYGMPQYRTEDGIHSEVSALFNAGAFHFRLGRQPDLLSYGSVTEDEFPTPSPDKIESLFAGIRNAAPDLKTLHIDNINPGTIAAHPEESKDALSAIVRWHTAGDIAAFGMESADPAVILQNNLKAMPEDVLKAIEIVNDVGGIRDENGVPHLLPGLNFVMGLSGETEKTYELNEKFLFSLLKSNLLVRRVNIRQVMPFEGTKAYSDNTIGQHEARFKIFKEKVRKEFDLPMLKRVFPFGTVLLDIIIEVSGQTSFGRQLGSYPILVGFPYEISEGTVIDAFVTDWGFRSVTGFEKPLLINKLHHGAVKKLPGIGKKTAVNILAKRPFKNLKDLEALTGKLAFSEYIEF</sequence>
<dbReference type="InterPro" id="IPR006638">
    <property type="entry name" value="Elp3/MiaA/NifB-like_rSAM"/>
</dbReference>
<dbReference type="AlphaFoldDB" id="A0AAF0FU67"/>
<dbReference type="GeneID" id="79950221"/>
<organism evidence="2 3">
    <name type="scientific">Methanomicrobium antiquum</name>
    <dbReference type="NCBI Taxonomy" id="487686"/>
    <lineage>
        <taxon>Archaea</taxon>
        <taxon>Methanobacteriati</taxon>
        <taxon>Methanobacteriota</taxon>
        <taxon>Stenosarchaea group</taxon>
        <taxon>Methanomicrobia</taxon>
        <taxon>Methanomicrobiales</taxon>
        <taxon>Methanomicrobiaceae</taxon>
        <taxon>Methanomicrobium</taxon>
    </lineage>
</organism>
<dbReference type="RefSeq" id="WP_278098828.1">
    <property type="nucleotide sequence ID" value="NZ_CP091092.1"/>
</dbReference>
<dbReference type="GO" id="GO:0003824">
    <property type="term" value="F:catalytic activity"/>
    <property type="evidence" value="ECO:0007669"/>
    <property type="project" value="InterPro"/>
</dbReference>
<dbReference type="PROSITE" id="PS51918">
    <property type="entry name" value="RADICAL_SAM"/>
    <property type="match status" value="1"/>
</dbReference>
<dbReference type="PANTHER" id="PTHR43324:SF1">
    <property type="entry name" value="RADICAL SAM CORE DOMAIN-CONTAINING PROTEIN"/>
    <property type="match status" value="1"/>
</dbReference>
<dbReference type="PANTHER" id="PTHR43324">
    <property type="match status" value="1"/>
</dbReference>
<dbReference type="EMBL" id="CP091092">
    <property type="protein sequence ID" value="WFN35990.1"/>
    <property type="molecule type" value="Genomic_DNA"/>
</dbReference>
<gene>
    <name evidence="2" type="ORF">L1994_07445</name>
</gene>
<dbReference type="InterPro" id="IPR023404">
    <property type="entry name" value="rSAM_horseshoe"/>
</dbReference>
<dbReference type="InterPro" id="IPR007197">
    <property type="entry name" value="rSAM"/>
</dbReference>
<protein>
    <submittedName>
        <fullName evidence="2">Radical SAM protein</fullName>
    </submittedName>
</protein>
<evidence type="ECO:0000313" key="3">
    <source>
        <dbReference type="Proteomes" id="UP001218895"/>
    </source>
</evidence>